<dbReference type="PANTHER" id="PTHR43649:SF31">
    <property type="entry name" value="SN-GLYCEROL-3-PHOSPHATE-BINDING PERIPLASMIC PROTEIN UGPB"/>
    <property type="match status" value="1"/>
</dbReference>
<keyword evidence="7" id="KW-1185">Reference proteome</keyword>
<dbReference type="CDD" id="cd13585">
    <property type="entry name" value="PBP2_TMBP_like"/>
    <property type="match status" value="1"/>
</dbReference>
<dbReference type="InterPro" id="IPR050490">
    <property type="entry name" value="Bact_solute-bd_prot1"/>
</dbReference>
<keyword evidence="3" id="KW-0813">Transport</keyword>
<feature type="chain" id="PRO_5045337586" evidence="5">
    <location>
        <begin position="27"/>
        <end position="426"/>
    </location>
</feature>
<dbReference type="Pfam" id="PF01547">
    <property type="entry name" value="SBP_bac_1"/>
    <property type="match status" value="1"/>
</dbReference>
<evidence type="ECO:0000256" key="4">
    <source>
        <dbReference type="ARBA" id="ARBA00022729"/>
    </source>
</evidence>
<dbReference type="SUPFAM" id="SSF53850">
    <property type="entry name" value="Periplasmic binding protein-like II"/>
    <property type="match status" value="1"/>
</dbReference>
<comment type="similarity">
    <text evidence="2">Belongs to the bacterial solute-binding protein 1 family.</text>
</comment>
<dbReference type="RefSeq" id="WP_379534145.1">
    <property type="nucleotide sequence ID" value="NZ_JBHSBI010000033.1"/>
</dbReference>
<organism evidence="6 7">
    <name type="scientific">Nonomuraea purpurea</name>
    <dbReference type="NCBI Taxonomy" id="1849276"/>
    <lineage>
        <taxon>Bacteria</taxon>
        <taxon>Bacillati</taxon>
        <taxon>Actinomycetota</taxon>
        <taxon>Actinomycetes</taxon>
        <taxon>Streptosporangiales</taxon>
        <taxon>Streptosporangiaceae</taxon>
        <taxon>Nonomuraea</taxon>
    </lineage>
</organism>
<evidence type="ECO:0000256" key="3">
    <source>
        <dbReference type="ARBA" id="ARBA00022448"/>
    </source>
</evidence>
<dbReference type="InterPro" id="IPR006059">
    <property type="entry name" value="SBP"/>
</dbReference>
<sequence length="426" mass="45613">MTTWRKAGSTRLAVVSALWLTLAACGSGGEKPADANGKITLSVTVWNMAKTPEFKALFEAFQQANPNITIKPVDILADDYPQKVTTMLAGGDKTDVITMKNVTDYARYSSRGQLLDLTSSARSAEAAKLAGLEAFDVGGAYFALPYRQDFWLLYYNKTLFGKAGVKLPETLTWDAYAGLAKQLTSGSGGEKVYGAYHHTWRSVVQAISAAQTGGDQLGGDYAFFTDQYALATGMQQAGTVLDFGTAKAQQADYRTMFESGKTAMMPMGTWYISGILEAKAKGASDVEWGLAPMPQRPGAGQVTTFGSPTAFAVNKRAEHAEAARKFVEFAAGRAGAQAITKVGVVPALQSPEITKAYFALAGMPADELSKKAFEPGKVVLEMPVSDKSSDVDTILKEEHELIMVGDKPVADGISAMNERVKNEVLN</sequence>
<dbReference type="EMBL" id="JBHSBI010000033">
    <property type="protein sequence ID" value="MFC4014300.1"/>
    <property type="molecule type" value="Genomic_DNA"/>
</dbReference>
<evidence type="ECO:0000313" key="6">
    <source>
        <dbReference type="EMBL" id="MFC4014300.1"/>
    </source>
</evidence>
<reference evidence="7" key="1">
    <citation type="journal article" date="2019" name="Int. J. Syst. Evol. Microbiol.">
        <title>The Global Catalogue of Microorganisms (GCM) 10K type strain sequencing project: providing services to taxonomists for standard genome sequencing and annotation.</title>
        <authorList>
            <consortium name="The Broad Institute Genomics Platform"/>
            <consortium name="The Broad Institute Genome Sequencing Center for Infectious Disease"/>
            <person name="Wu L."/>
            <person name="Ma J."/>
        </authorList>
    </citation>
    <scope>NUCLEOTIDE SEQUENCE [LARGE SCALE GENOMIC DNA]</scope>
    <source>
        <strain evidence="7">TBRC 1276</strain>
    </source>
</reference>
<comment type="subcellular location">
    <subcellularLocation>
        <location evidence="1">Cell envelope</location>
    </subcellularLocation>
</comment>
<dbReference type="Proteomes" id="UP001595851">
    <property type="component" value="Unassembled WGS sequence"/>
</dbReference>
<gene>
    <name evidence="6" type="ORF">ACFOY2_44245</name>
</gene>
<evidence type="ECO:0000256" key="2">
    <source>
        <dbReference type="ARBA" id="ARBA00008520"/>
    </source>
</evidence>
<dbReference type="Gene3D" id="3.40.190.10">
    <property type="entry name" value="Periplasmic binding protein-like II"/>
    <property type="match status" value="1"/>
</dbReference>
<keyword evidence="4 5" id="KW-0732">Signal</keyword>
<evidence type="ECO:0000256" key="1">
    <source>
        <dbReference type="ARBA" id="ARBA00004196"/>
    </source>
</evidence>
<evidence type="ECO:0000256" key="5">
    <source>
        <dbReference type="SAM" id="SignalP"/>
    </source>
</evidence>
<comment type="caution">
    <text evidence="6">The sequence shown here is derived from an EMBL/GenBank/DDBJ whole genome shotgun (WGS) entry which is preliminary data.</text>
</comment>
<evidence type="ECO:0000313" key="7">
    <source>
        <dbReference type="Proteomes" id="UP001595851"/>
    </source>
</evidence>
<proteinExistence type="inferred from homology"/>
<feature type="signal peptide" evidence="5">
    <location>
        <begin position="1"/>
        <end position="26"/>
    </location>
</feature>
<accession>A0ABV8GK25</accession>
<protein>
    <submittedName>
        <fullName evidence="6">ABC transporter substrate-binding protein</fullName>
    </submittedName>
</protein>
<dbReference type="PANTHER" id="PTHR43649">
    <property type="entry name" value="ARABINOSE-BINDING PROTEIN-RELATED"/>
    <property type="match status" value="1"/>
</dbReference>
<name>A0ABV8GK25_9ACTN</name>
<dbReference type="PROSITE" id="PS51257">
    <property type="entry name" value="PROKAR_LIPOPROTEIN"/>
    <property type="match status" value="1"/>
</dbReference>